<comment type="similarity">
    <text evidence="2 9">Belongs to the universal ribosomal protein uS15 family.</text>
</comment>
<protein>
    <recommendedName>
        <fullName evidence="7">Small ribosomal subunit protein uS15m</fullName>
    </recommendedName>
    <alternativeName>
        <fullName evidence="8">28S ribosomal protein S15, mitochondrial</fullName>
    </alternativeName>
</protein>
<evidence type="ECO:0000256" key="3">
    <source>
        <dbReference type="ARBA" id="ARBA00022946"/>
    </source>
</evidence>
<keyword evidence="11" id="KW-1185">Reference proteome</keyword>
<dbReference type="Pfam" id="PF00312">
    <property type="entry name" value="Ribosomal_S15"/>
    <property type="match status" value="1"/>
</dbReference>
<accession>A0ABQ9H8Z6</accession>
<gene>
    <name evidence="10" type="ORF">PR048_017038</name>
</gene>
<organism evidence="10 11">
    <name type="scientific">Dryococelus australis</name>
    <dbReference type="NCBI Taxonomy" id="614101"/>
    <lineage>
        <taxon>Eukaryota</taxon>
        <taxon>Metazoa</taxon>
        <taxon>Ecdysozoa</taxon>
        <taxon>Arthropoda</taxon>
        <taxon>Hexapoda</taxon>
        <taxon>Insecta</taxon>
        <taxon>Pterygota</taxon>
        <taxon>Neoptera</taxon>
        <taxon>Polyneoptera</taxon>
        <taxon>Phasmatodea</taxon>
        <taxon>Verophasmatodea</taxon>
        <taxon>Anareolatae</taxon>
        <taxon>Phasmatidae</taxon>
        <taxon>Eurycanthinae</taxon>
        <taxon>Dryococelus</taxon>
    </lineage>
</organism>
<dbReference type="Gene3D" id="1.10.287.10">
    <property type="entry name" value="S15/NS1, RNA-binding"/>
    <property type="match status" value="1"/>
</dbReference>
<dbReference type="InterPro" id="IPR052137">
    <property type="entry name" value="uS15_ribosomal"/>
</dbReference>
<name>A0ABQ9H8Z6_9NEOP</name>
<evidence type="ECO:0000256" key="8">
    <source>
        <dbReference type="ARBA" id="ARBA00035528"/>
    </source>
</evidence>
<comment type="subcellular location">
    <subcellularLocation>
        <location evidence="1">Mitochondrion</location>
    </subcellularLocation>
</comment>
<dbReference type="SUPFAM" id="SSF47060">
    <property type="entry name" value="S15/NS1 RNA-binding domain"/>
    <property type="match status" value="1"/>
</dbReference>
<dbReference type="Proteomes" id="UP001159363">
    <property type="component" value="Chromosome 5"/>
</dbReference>
<evidence type="ECO:0000256" key="5">
    <source>
        <dbReference type="ARBA" id="ARBA00023128"/>
    </source>
</evidence>
<keyword evidence="5" id="KW-0496">Mitochondrion</keyword>
<evidence type="ECO:0000256" key="1">
    <source>
        <dbReference type="ARBA" id="ARBA00004173"/>
    </source>
</evidence>
<dbReference type="InterPro" id="IPR000589">
    <property type="entry name" value="Ribosomal_uS15"/>
</dbReference>
<evidence type="ECO:0000313" key="11">
    <source>
        <dbReference type="Proteomes" id="UP001159363"/>
    </source>
</evidence>
<evidence type="ECO:0000256" key="2">
    <source>
        <dbReference type="ARBA" id="ARBA00008434"/>
    </source>
</evidence>
<dbReference type="CDD" id="cd00677">
    <property type="entry name" value="S15_NS1_EPRS_RNA-bind"/>
    <property type="match status" value="1"/>
</dbReference>
<dbReference type="PANTHER" id="PTHR46685:SF1">
    <property type="entry name" value="SMALL RIBOSOMAL SUBUNIT PROTEIN US15M"/>
    <property type="match status" value="1"/>
</dbReference>
<evidence type="ECO:0000256" key="9">
    <source>
        <dbReference type="RuleBase" id="RU003919"/>
    </source>
</evidence>
<dbReference type="PANTHER" id="PTHR46685">
    <property type="entry name" value="28S RIBOSOMAL PROTEIN S15, MITOCHONDRIAL"/>
    <property type="match status" value="1"/>
</dbReference>
<reference evidence="10 11" key="1">
    <citation type="submission" date="2023-02" db="EMBL/GenBank/DDBJ databases">
        <title>LHISI_Scaffold_Assembly.</title>
        <authorList>
            <person name="Stuart O.P."/>
            <person name="Cleave R."/>
            <person name="Magrath M.J.L."/>
            <person name="Mikheyev A.S."/>
        </authorList>
    </citation>
    <scope>NUCLEOTIDE SEQUENCE [LARGE SCALE GENOMIC DNA]</scope>
    <source>
        <strain evidence="10">Daus_M_001</strain>
        <tissue evidence="10">Leg muscle</tissue>
    </source>
</reference>
<evidence type="ECO:0000256" key="7">
    <source>
        <dbReference type="ARBA" id="ARBA00035249"/>
    </source>
</evidence>
<evidence type="ECO:0000256" key="6">
    <source>
        <dbReference type="ARBA" id="ARBA00023274"/>
    </source>
</evidence>
<keyword evidence="4 9" id="KW-0689">Ribosomal protein</keyword>
<evidence type="ECO:0000313" key="10">
    <source>
        <dbReference type="EMBL" id="KAJ8880568.1"/>
    </source>
</evidence>
<dbReference type="EMBL" id="JARBHB010000006">
    <property type="protein sequence ID" value="KAJ8880568.1"/>
    <property type="molecule type" value="Genomic_DNA"/>
</dbReference>
<dbReference type="InterPro" id="IPR009068">
    <property type="entry name" value="uS15_NS1_RNA-bd_sf"/>
</dbReference>
<proteinExistence type="inferred from homology"/>
<keyword evidence="3" id="KW-0809">Transit peptide</keyword>
<evidence type="ECO:0000256" key="4">
    <source>
        <dbReference type="ARBA" id="ARBA00022980"/>
    </source>
</evidence>
<sequence>MVDPCDPCLWAVRRGELASPCDFLELTREEEKMSERPCGLRNLKISKGYISIKSPAYISATLLKSSNSIDFTVPVAIFVDSTMYFSFNFLSLAVADELVKRMFTLSFLPRKYTVETEKSNMIDRVRRHQLDRNSVEKMIAEMTANIRNWQELFEKNPQDKVFKVNLKELIEKRRKYLKFLRSYDYKRFEWLLEELNLRYRPHPRQYLKVTRKASLRNLTNKYCEDLKQKRLDEYKAFLEAQKLSFLQGKLEKLQQIQKDEQELDLSQTVTDEDIDEVRVRIQKLVNANSSAVNNISS</sequence>
<keyword evidence="6 9" id="KW-0687">Ribonucleoprotein</keyword>
<dbReference type="SMART" id="SM01387">
    <property type="entry name" value="Ribosomal_S15"/>
    <property type="match status" value="1"/>
</dbReference>
<comment type="caution">
    <text evidence="10">The sequence shown here is derived from an EMBL/GenBank/DDBJ whole genome shotgun (WGS) entry which is preliminary data.</text>
</comment>